<reference evidence="7 8" key="1">
    <citation type="submission" date="2020-11" db="EMBL/GenBank/DDBJ databases">
        <title>Fusibacter basophilias sp. nov.</title>
        <authorList>
            <person name="Qiu D."/>
        </authorList>
    </citation>
    <scope>NUCLEOTIDE SEQUENCE [LARGE SCALE GENOMIC DNA]</scope>
    <source>
        <strain evidence="7 8">Q10-2</strain>
    </source>
</reference>
<dbReference type="RefSeq" id="WP_194699911.1">
    <property type="nucleotide sequence ID" value="NZ_JADKNH010000001.1"/>
</dbReference>
<dbReference type="Gene3D" id="2.30.310.10">
    <property type="entry name" value="ibrinogen binding protein from staphylococcus aureus domain"/>
    <property type="match status" value="1"/>
</dbReference>
<feature type="domain" description="NFACT RNA-binding" evidence="6">
    <location>
        <begin position="461"/>
        <end position="555"/>
    </location>
</feature>
<keyword evidence="4 5" id="KW-0648">Protein biosynthesis</keyword>
<dbReference type="InterPro" id="IPR043682">
    <property type="entry name" value="RqcH_bacterial"/>
</dbReference>
<evidence type="ECO:0000256" key="5">
    <source>
        <dbReference type="HAMAP-Rule" id="MF_00844"/>
    </source>
</evidence>
<keyword evidence="5" id="KW-0175">Coiled coil</keyword>
<proteinExistence type="inferred from homology"/>
<dbReference type="PANTHER" id="PTHR15239:SF6">
    <property type="entry name" value="RIBOSOME QUALITY CONTROL COMPLEX SUBUNIT NEMF"/>
    <property type="match status" value="1"/>
</dbReference>
<evidence type="ECO:0000256" key="3">
    <source>
        <dbReference type="ARBA" id="ARBA00022884"/>
    </source>
</evidence>
<keyword evidence="2 5" id="KW-0699">rRNA-binding</keyword>
<gene>
    <name evidence="5" type="primary">rqcH</name>
    <name evidence="7" type="ORF">ISU02_00965</name>
</gene>
<dbReference type="HAMAP" id="MF_00844_B">
    <property type="entry name" value="RqcH_B"/>
    <property type="match status" value="1"/>
</dbReference>
<evidence type="ECO:0000259" key="6">
    <source>
        <dbReference type="Pfam" id="PF05670"/>
    </source>
</evidence>
<accession>A0ABR9ZMK3</accession>
<comment type="function">
    <text evidence="5">Key component of the ribosome quality control system (RQC), a ribosome-associated complex that mediates the extraction of incompletely synthesized nascent chains from stalled ribosomes and their subsequent degradation. RqcH recruits Ala-charged tRNA, and with RqcP directs the elongation of stalled nascent chains on 50S ribosomal subunits, leading to non-templated C-terminal alanine extensions (Ala tail). The Ala tail promotes nascent chain degradation. May add between 1 and at least 8 Ala residues. Binds to stalled 50S ribosomal subunits.</text>
</comment>
<keyword evidence="3 5" id="KW-0694">RNA-binding</keyword>
<comment type="caution">
    <text evidence="7">The sequence shown here is derived from an EMBL/GenBank/DDBJ whole genome shotgun (WGS) entry which is preliminary data.</text>
</comment>
<feature type="coiled-coil region" evidence="5">
    <location>
        <begin position="300"/>
        <end position="334"/>
    </location>
</feature>
<comment type="subunit">
    <text evidence="5">Associates with stalled 50S ribosomal subunits. Binds to RqcP.</text>
</comment>
<sequence length="582" mass="66711">MAFDGIFVSQLIQELTPILIGARIDKIHQPEKDELSLTTRGKNQNYTLFISVESALPYFALTSQKKENPKTAPMFCMLMRKHIAGGRIFNISQHGNERVIIIEIEAKNELGELEKKKLIIEIMGKHSNLILTKEDFTIIDSIKRITPDMSRVRLILPGLKYDFLESNKILLKEVENSFKAEMNARMNISPRMKVFKSLYDIIEGFSPLPSKIVLNAIDMDFDRPIGQLNSHDIDQILDGLISFRNHLGSEGFVYYDAFDIPKELYFVGTLLGYDHVVKTNTLNEAVDLYYSTQNKQLKNHQRAHDLKKRVQQRLDRSEAKLRKLKIELETAENSEIYKVYGELILAHIYKLSKGMNVATLENYYTETNEIIDIPLDIRLDPSENAQKYFKKYNKLKTARLELKTQIEETDDEVAYLDQVLTLLNNIDEPSEIDSIKQELAEEGFIKIKRTKQRSKSPKEVFKYFLSSDGFEIIVGKNNKQNDQLTTKVASNKDVWLHTKTIPGSHVIIRTEGRDVPETTLTEAAIIAAYHSKARDSSNVPVDYTFIKNVSKPNGAKPGMVIYVQNKTLYVTPDVALVQQLQK</sequence>
<name>A0ABR9ZMK3_9FIRM</name>
<evidence type="ECO:0000256" key="1">
    <source>
        <dbReference type="ARBA" id="ARBA00022555"/>
    </source>
</evidence>
<evidence type="ECO:0000256" key="2">
    <source>
        <dbReference type="ARBA" id="ARBA00022730"/>
    </source>
</evidence>
<evidence type="ECO:0000313" key="7">
    <source>
        <dbReference type="EMBL" id="MBF4691664.1"/>
    </source>
</evidence>
<organism evidence="7 8">
    <name type="scientific">Fusibacter ferrireducens</name>
    <dbReference type="NCBI Taxonomy" id="2785058"/>
    <lineage>
        <taxon>Bacteria</taxon>
        <taxon>Bacillati</taxon>
        <taxon>Bacillota</taxon>
        <taxon>Clostridia</taxon>
        <taxon>Eubacteriales</taxon>
        <taxon>Eubacteriales Family XII. Incertae Sedis</taxon>
        <taxon>Fusibacter</taxon>
    </lineage>
</organism>
<dbReference type="EMBL" id="JADKNH010000001">
    <property type="protein sequence ID" value="MBF4691664.1"/>
    <property type="molecule type" value="Genomic_DNA"/>
</dbReference>
<dbReference type="Proteomes" id="UP000614200">
    <property type="component" value="Unassembled WGS sequence"/>
</dbReference>
<dbReference type="Pfam" id="PF05833">
    <property type="entry name" value="NFACT_N"/>
    <property type="match status" value="1"/>
</dbReference>
<dbReference type="InterPro" id="IPR008532">
    <property type="entry name" value="NFACT_RNA-bd"/>
</dbReference>
<protein>
    <recommendedName>
        <fullName evidence="5">Rqc2 homolog RqcH</fullName>
        <shortName evidence="5">RqcH</shortName>
    </recommendedName>
</protein>
<keyword evidence="1 5" id="KW-0820">tRNA-binding</keyword>
<evidence type="ECO:0000256" key="4">
    <source>
        <dbReference type="ARBA" id="ARBA00022917"/>
    </source>
</evidence>
<dbReference type="InterPro" id="IPR051608">
    <property type="entry name" value="RQC_Subunit_NEMF"/>
</dbReference>
<dbReference type="Pfam" id="PF05670">
    <property type="entry name" value="NFACT-R_1"/>
    <property type="match status" value="1"/>
</dbReference>
<dbReference type="PANTHER" id="PTHR15239">
    <property type="entry name" value="NUCLEAR EXPORT MEDIATOR FACTOR NEMF"/>
    <property type="match status" value="1"/>
</dbReference>
<keyword evidence="8" id="KW-1185">Reference proteome</keyword>
<comment type="similarity">
    <text evidence="5">Belongs to the NEMF family.</text>
</comment>
<evidence type="ECO:0000313" key="8">
    <source>
        <dbReference type="Proteomes" id="UP000614200"/>
    </source>
</evidence>